<evidence type="ECO:0000313" key="3">
    <source>
        <dbReference type="Proteomes" id="UP000270094"/>
    </source>
</evidence>
<feature type="region of interest" description="Disordered" evidence="1">
    <location>
        <begin position="42"/>
        <end position="66"/>
    </location>
</feature>
<dbReference type="OrthoDB" id="5869749at2759"/>
<evidence type="ECO:0000256" key="1">
    <source>
        <dbReference type="SAM" id="MobiDB-lite"/>
    </source>
</evidence>
<gene>
    <name evidence="2" type="ORF">SVUK_LOCUS2838</name>
</gene>
<name>A0A3P7I501_STRVU</name>
<dbReference type="EMBL" id="UYYB01006714">
    <property type="protein sequence ID" value="VDM67840.1"/>
    <property type="molecule type" value="Genomic_DNA"/>
</dbReference>
<accession>A0A3P7I501</accession>
<sequence length="83" mass="9033">MVPGGHQYPQVVILPAEPELGNTNPDDPPAYSVVVNSGGGTVETAKEETQPPKYSELETPSDSNTSEYVRLENRFCTSRKLLV</sequence>
<organism evidence="2 3">
    <name type="scientific">Strongylus vulgaris</name>
    <name type="common">Blood worm</name>
    <dbReference type="NCBI Taxonomy" id="40348"/>
    <lineage>
        <taxon>Eukaryota</taxon>
        <taxon>Metazoa</taxon>
        <taxon>Ecdysozoa</taxon>
        <taxon>Nematoda</taxon>
        <taxon>Chromadorea</taxon>
        <taxon>Rhabditida</taxon>
        <taxon>Rhabditina</taxon>
        <taxon>Rhabditomorpha</taxon>
        <taxon>Strongyloidea</taxon>
        <taxon>Strongylidae</taxon>
        <taxon>Strongylus</taxon>
    </lineage>
</organism>
<keyword evidence="3" id="KW-1185">Reference proteome</keyword>
<dbReference type="AlphaFoldDB" id="A0A3P7I501"/>
<reference evidence="2 3" key="1">
    <citation type="submission" date="2018-11" db="EMBL/GenBank/DDBJ databases">
        <authorList>
            <consortium name="Pathogen Informatics"/>
        </authorList>
    </citation>
    <scope>NUCLEOTIDE SEQUENCE [LARGE SCALE GENOMIC DNA]</scope>
</reference>
<evidence type="ECO:0000313" key="2">
    <source>
        <dbReference type="EMBL" id="VDM67840.1"/>
    </source>
</evidence>
<proteinExistence type="predicted"/>
<protein>
    <submittedName>
        <fullName evidence="2">Uncharacterized protein</fullName>
    </submittedName>
</protein>
<dbReference type="Proteomes" id="UP000270094">
    <property type="component" value="Unassembled WGS sequence"/>
</dbReference>